<accession>A0A7V8NNR1</accession>
<evidence type="ECO:0000256" key="1">
    <source>
        <dbReference type="ARBA" id="ARBA00007734"/>
    </source>
</evidence>
<gene>
    <name evidence="4" type="ORF">HRJ53_07080</name>
</gene>
<evidence type="ECO:0000259" key="3">
    <source>
        <dbReference type="Pfam" id="PF01464"/>
    </source>
</evidence>
<dbReference type="GO" id="GO:0008933">
    <property type="term" value="F:peptidoglycan lytic transglycosylase activity"/>
    <property type="evidence" value="ECO:0007669"/>
    <property type="project" value="InterPro"/>
</dbReference>
<sequence length="502" mass="56522">SGMRHTALIVLLTLVSLNGMSAADEYFTPAHRLLGIGASRDALTEDQIARRVNLMVQSQTFVIMREPLAVPAAKRITGDRKLQAIFQLAAARSRVPASIIEAIAYLESWGNPRAQSPSGPRGIMQITHATALEMGLHVVRQVRYRTVMERVRVPNREKKLVTRTVRRRVRYSVLVRDDRLFPQRAIPAAANYLAHLEQKFGGRDWAIFAYHCGEGCVSEMLDLTRRARGVPKDQVTVARMFFSASPVWNRELYEAIQTQMLRDYSPTYWFRVMRARQLLSLYRNHPARFLSLAAEYRTEVTGANGIPLRAPHRLTVWLKHDDRLFPTSDELVSGAATKLVKAFNRPAYFGYALEINPQGQHDLEYLSQASPAAIGTLTYIAFETRRLWDALNLQGENFHPLEVTSLVAPQADTAKTARSNALAHRTGQVFDLDYADLPPVEYELLRFVLDDLGWEGYLGFVEEGKERLHIGCSPGARDFFVKVFEDALAQQSSQPVSGGEGL</sequence>
<evidence type="ECO:0000256" key="2">
    <source>
        <dbReference type="SAM" id="SignalP"/>
    </source>
</evidence>
<dbReference type="GO" id="GO:0016020">
    <property type="term" value="C:membrane"/>
    <property type="evidence" value="ECO:0007669"/>
    <property type="project" value="InterPro"/>
</dbReference>
<feature type="domain" description="Transglycosylase SLT" evidence="3">
    <location>
        <begin position="163"/>
        <end position="223"/>
    </location>
</feature>
<dbReference type="InterPro" id="IPR023346">
    <property type="entry name" value="Lysozyme-like_dom_sf"/>
</dbReference>
<keyword evidence="5" id="KW-1185">Reference proteome</keyword>
<name>A0A7V8NNR1_9BACT</name>
<feature type="chain" id="PRO_5031020451" evidence="2">
    <location>
        <begin position="23"/>
        <end position="502"/>
    </location>
</feature>
<comment type="caution">
    <text evidence="4">The sequence shown here is derived from an EMBL/GenBank/DDBJ whole genome shotgun (WGS) entry which is preliminary data.</text>
</comment>
<reference evidence="4" key="1">
    <citation type="submission" date="2020-06" db="EMBL/GenBank/DDBJ databases">
        <title>Legume-microbial interactions unlock mineral nutrients during tropical forest succession.</title>
        <authorList>
            <person name="Epihov D.Z."/>
        </authorList>
    </citation>
    <scope>NUCLEOTIDE SEQUENCE [LARGE SCALE GENOMIC DNA]</scope>
    <source>
        <strain evidence="4">Pan2503</strain>
    </source>
</reference>
<dbReference type="EMBL" id="JACDQQ010000690">
    <property type="protein sequence ID" value="MBA0084740.1"/>
    <property type="molecule type" value="Genomic_DNA"/>
</dbReference>
<protein>
    <submittedName>
        <fullName evidence="4">Transglycosylase SLT domain-containing protein</fullName>
    </submittedName>
</protein>
<feature type="signal peptide" evidence="2">
    <location>
        <begin position="1"/>
        <end position="22"/>
    </location>
</feature>
<organism evidence="4 5">
    <name type="scientific">Candidatus Acidiferrum panamense</name>
    <dbReference type="NCBI Taxonomy" id="2741543"/>
    <lineage>
        <taxon>Bacteria</taxon>
        <taxon>Pseudomonadati</taxon>
        <taxon>Acidobacteriota</taxon>
        <taxon>Terriglobia</taxon>
        <taxon>Candidatus Acidiferrales</taxon>
        <taxon>Candidatus Acidiferrum</taxon>
    </lineage>
</organism>
<proteinExistence type="inferred from homology"/>
<evidence type="ECO:0000313" key="5">
    <source>
        <dbReference type="Proteomes" id="UP000567293"/>
    </source>
</evidence>
<dbReference type="InterPro" id="IPR000189">
    <property type="entry name" value="Transglyc_AS"/>
</dbReference>
<feature type="non-terminal residue" evidence="4">
    <location>
        <position position="1"/>
    </location>
</feature>
<dbReference type="PROSITE" id="PS00922">
    <property type="entry name" value="TRANSGLYCOSYLASE"/>
    <property type="match status" value="1"/>
</dbReference>
<dbReference type="Pfam" id="PF01464">
    <property type="entry name" value="SLT"/>
    <property type="match status" value="2"/>
</dbReference>
<evidence type="ECO:0000313" key="4">
    <source>
        <dbReference type="EMBL" id="MBA0084740.1"/>
    </source>
</evidence>
<dbReference type="AlphaFoldDB" id="A0A7V8NNR1"/>
<dbReference type="Gene3D" id="1.10.530.10">
    <property type="match status" value="1"/>
</dbReference>
<dbReference type="PANTHER" id="PTHR37423">
    <property type="entry name" value="SOLUBLE LYTIC MUREIN TRANSGLYCOSYLASE-RELATED"/>
    <property type="match status" value="1"/>
</dbReference>
<keyword evidence="2" id="KW-0732">Signal</keyword>
<dbReference type="Proteomes" id="UP000567293">
    <property type="component" value="Unassembled WGS sequence"/>
</dbReference>
<dbReference type="PANTHER" id="PTHR37423:SF2">
    <property type="entry name" value="MEMBRANE-BOUND LYTIC MUREIN TRANSGLYCOSYLASE C"/>
    <property type="match status" value="1"/>
</dbReference>
<dbReference type="GO" id="GO:0000270">
    <property type="term" value="P:peptidoglycan metabolic process"/>
    <property type="evidence" value="ECO:0007669"/>
    <property type="project" value="InterPro"/>
</dbReference>
<dbReference type="SUPFAM" id="SSF53955">
    <property type="entry name" value="Lysozyme-like"/>
    <property type="match status" value="1"/>
</dbReference>
<dbReference type="InterPro" id="IPR008258">
    <property type="entry name" value="Transglycosylase_SLT_dom_1"/>
</dbReference>
<feature type="domain" description="Transglycosylase SLT" evidence="3">
    <location>
        <begin position="86"/>
        <end position="142"/>
    </location>
</feature>
<comment type="similarity">
    <text evidence="1">Belongs to the transglycosylase Slt family.</text>
</comment>